<name>A0A7J7L1Z7_9MAGN</name>
<proteinExistence type="predicted"/>
<dbReference type="EMBL" id="JACGCM010002686">
    <property type="protein sequence ID" value="KAF6136587.1"/>
    <property type="molecule type" value="Genomic_DNA"/>
</dbReference>
<dbReference type="Proteomes" id="UP000541444">
    <property type="component" value="Unassembled WGS sequence"/>
</dbReference>
<dbReference type="InterPro" id="IPR023214">
    <property type="entry name" value="HAD_sf"/>
</dbReference>
<dbReference type="InterPro" id="IPR044730">
    <property type="entry name" value="RNase_H-like_dom_plant"/>
</dbReference>
<dbReference type="PANTHER" id="PTHR47105">
    <property type="entry name" value="OS02G0173600 PROTEIN"/>
    <property type="match status" value="1"/>
</dbReference>
<sequence length="218" mass="23958">MTSLDPTRLSETINKILYDEPFSRLNRLTIKVSWVPPTLGWAKINVDASYCKDKYYNHIGFVIRNAHNSFVAARISSCRFTSSEEGEALAVLGGVKWAREQGLTRGTEWDFGVFSGLEGIEKPDPSIYELALARAGNIAPAEALHIGDSMRKDYTPARSIGMHGLLLDRFKTPDADSWRKSGAPVVPDLVAAQAWLTSEKQSCGDSSSTEDGQVSSFL</sequence>
<dbReference type="CDD" id="cd06222">
    <property type="entry name" value="RNase_H_like"/>
    <property type="match status" value="1"/>
</dbReference>
<evidence type="ECO:0000313" key="1">
    <source>
        <dbReference type="EMBL" id="KAF6136587.1"/>
    </source>
</evidence>
<dbReference type="AlphaFoldDB" id="A0A7J7L1Z7"/>
<dbReference type="SUPFAM" id="SSF56784">
    <property type="entry name" value="HAD-like"/>
    <property type="match status" value="1"/>
</dbReference>
<evidence type="ECO:0000313" key="2">
    <source>
        <dbReference type="Proteomes" id="UP000541444"/>
    </source>
</evidence>
<dbReference type="Pfam" id="PF13242">
    <property type="entry name" value="Hydrolase_like"/>
    <property type="match status" value="1"/>
</dbReference>
<organism evidence="1 2">
    <name type="scientific">Kingdonia uniflora</name>
    <dbReference type="NCBI Taxonomy" id="39325"/>
    <lineage>
        <taxon>Eukaryota</taxon>
        <taxon>Viridiplantae</taxon>
        <taxon>Streptophyta</taxon>
        <taxon>Embryophyta</taxon>
        <taxon>Tracheophyta</taxon>
        <taxon>Spermatophyta</taxon>
        <taxon>Magnoliopsida</taxon>
        <taxon>Ranunculales</taxon>
        <taxon>Circaeasteraceae</taxon>
        <taxon>Kingdonia</taxon>
    </lineage>
</organism>
<protein>
    <submittedName>
        <fullName evidence="1">Uncharacterized protein</fullName>
    </submittedName>
</protein>
<reference evidence="1 2" key="1">
    <citation type="journal article" date="2020" name="IScience">
        <title>Genome Sequencing of the Endangered Kingdonia uniflora (Circaeasteraceae, Ranunculales) Reveals Potential Mechanisms of Evolutionary Specialization.</title>
        <authorList>
            <person name="Sun Y."/>
            <person name="Deng T."/>
            <person name="Zhang A."/>
            <person name="Moore M.J."/>
            <person name="Landis J.B."/>
            <person name="Lin N."/>
            <person name="Zhang H."/>
            <person name="Zhang X."/>
            <person name="Huang J."/>
            <person name="Zhang X."/>
            <person name="Sun H."/>
            <person name="Wang H."/>
        </authorList>
    </citation>
    <scope>NUCLEOTIDE SEQUENCE [LARGE SCALE GENOMIC DNA]</scope>
    <source>
        <strain evidence="1">TB1705</strain>
        <tissue evidence="1">Leaf</tissue>
    </source>
</reference>
<gene>
    <name evidence="1" type="ORF">GIB67_016043</name>
</gene>
<keyword evidence="2" id="KW-1185">Reference proteome</keyword>
<dbReference type="OrthoDB" id="444127at2759"/>
<accession>A0A7J7L1Z7</accession>
<comment type="caution">
    <text evidence="1">The sequence shown here is derived from an EMBL/GenBank/DDBJ whole genome shotgun (WGS) entry which is preliminary data.</text>
</comment>
<dbReference type="Gene3D" id="3.40.50.1000">
    <property type="entry name" value="HAD superfamily/HAD-like"/>
    <property type="match status" value="1"/>
</dbReference>
<dbReference type="InterPro" id="IPR036412">
    <property type="entry name" value="HAD-like_sf"/>
</dbReference>
<dbReference type="PANTHER" id="PTHR47105:SF1">
    <property type="entry name" value="OS06G0665100 PROTEIN"/>
    <property type="match status" value="1"/>
</dbReference>